<sequence>MVADDDAPAPAALSDGGNKPTTTATNGEVNVGDCILVNPDTPEGLPYIAWVKEILAGVGDDGEDALSVVWYYRPEEAVGGRKPFHGKKELFLSDHFDTCSVATVIGRCRVLTVREYQALTKVGEHDYFSRFTYRPAPREFVPDRVPVFCRCSQPYNPDRFMAMCDGCEEWYHPDCVQAPIKAMKMDDWRCPDCKARGV</sequence>
<dbReference type="OrthoDB" id="436852at2759"/>
<evidence type="ECO:0000256" key="5">
    <source>
        <dbReference type="SAM" id="MobiDB-lite"/>
    </source>
</evidence>
<dbReference type="FunCoup" id="A0A2V0P952">
    <property type="interactions" value="671"/>
</dbReference>
<dbReference type="InterPro" id="IPR011011">
    <property type="entry name" value="Znf_FYVE_PHD"/>
</dbReference>
<dbReference type="SMART" id="SM00439">
    <property type="entry name" value="BAH"/>
    <property type="match status" value="1"/>
</dbReference>
<dbReference type="Proteomes" id="UP000247498">
    <property type="component" value="Unassembled WGS sequence"/>
</dbReference>
<reference evidence="8 9" key="1">
    <citation type="journal article" date="2018" name="Sci. Rep.">
        <title>Raphidocelis subcapitata (=Pseudokirchneriella subcapitata) provides an insight into genome evolution and environmental adaptations in the Sphaeropleales.</title>
        <authorList>
            <person name="Suzuki S."/>
            <person name="Yamaguchi H."/>
            <person name="Nakajima N."/>
            <person name="Kawachi M."/>
        </authorList>
    </citation>
    <scope>NUCLEOTIDE SEQUENCE [LARGE SCALE GENOMIC DNA]</scope>
    <source>
        <strain evidence="8 9">NIES-35</strain>
    </source>
</reference>
<dbReference type="EMBL" id="BDRX01000074">
    <property type="protein sequence ID" value="GBF96099.1"/>
    <property type="molecule type" value="Genomic_DNA"/>
</dbReference>
<dbReference type="AlphaFoldDB" id="A0A2V0P952"/>
<dbReference type="GO" id="GO:0003682">
    <property type="term" value="F:chromatin binding"/>
    <property type="evidence" value="ECO:0007669"/>
    <property type="project" value="InterPro"/>
</dbReference>
<dbReference type="Pfam" id="PF01426">
    <property type="entry name" value="BAH"/>
    <property type="match status" value="1"/>
</dbReference>
<dbReference type="Gene3D" id="2.30.30.490">
    <property type="match status" value="1"/>
</dbReference>
<dbReference type="InterPro" id="IPR001025">
    <property type="entry name" value="BAH_dom"/>
</dbReference>
<dbReference type="InParanoid" id="A0A2V0P952"/>
<keyword evidence="3" id="KW-0862">Zinc</keyword>
<dbReference type="InterPro" id="IPR019787">
    <property type="entry name" value="Znf_PHD-finger"/>
</dbReference>
<feature type="domain" description="BAH" evidence="7">
    <location>
        <begin position="27"/>
        <end position="144"/>
    </location>
</feature>
<evidence type="ECO:0000256" key="2">
    <source>
        <dbReference type="ARBA" id="ARBA00022771"/>
    </source>
</evidence>
<evidence type="ECO:0000259" key="7">
    <source>
        <dbReference type="PROSITE" id="PS51038"/>
    </source>
</evidence>
<protein>
    <submittedName>
        <fullName evidence="8">Uncharacterized protein</fullName>
    </submittedName>
</protein>
<dbReference type="STRING" id="307507.A0A2V0P952"/>
<feature type="domain" description="PHD-type" evidence="6">
    <location>
        <begin position="146"/>
        <end position="196"/>
    </location>
</feature>
<feature type="region of interest" description="Disordered" evidence="5">
    <location>
        <begin position="1"/>
        <end position="25"/>
    </location>
</feature>
<dbReference type="Gene3D" id="3.30.40.10">
    <property type="entry name" value="Zinc/RING finger domain, C3HC4 (zinc finger)"/>
    <property type="match status" value="1"/>
</dbReference>
<gene>
    <name evidence="8" type="ORF">Rsub_08975</name>
</gene>
<organism evidence="8 9">
    <name type="scientific">Raphidocelis subcapitata</name>
    <dbReference type="NCBI Taxonomy" id="307507"/>
    <lineage>
        <taxon>Eukaryota</taxon>
        <taxon>Viridiplantae</taxon>
        <taxon>Chlorophyta</taxon>
        <taxon>core chlorophytes</taxon>
        <taxon>Chlorophyceae</taxon>
        <taxon>CS clade</taxon>
        <taxon>Sphaeropleales</taxon>
        <taxon>Selenastraceae</taxon>
        <taxon>Raphidocelis</taxon>
    </lineage>
</organism>
<keyword evidence="2 4" id="KW-0863">Zinc-finger</keyword>
<dbReference type="InterPro" id="IPR013083">
    <property type="entry name" value="Znf_RING/FYVE/PHD"/>
</dbReference>
<dbReference type="GO" id="GO:0008270">
    <property type="term" value="F:zinc ion binding"/>
    <property type="evidence" value="ECO:0007669"/>
    <property type="project" value="UniProtKB-KW"/>
</dbReference>
<dbReference type="SUPFAM" id="SSF57903">
    <property type="entry name" value="FYVE/PHD zinc finger"/>
    <property type="match status" value="1"/>
</dbReference>
<dbReference type="InterPro" id="IPR043151">
    <property type="entry name" value="BAH_sf"/>
</dbReference>
<dbReference type="PROSITE" id="PS50016">
    <property type="entry name" value="ZF_PHD_2"/>
    <property type="match status" value="1"/>
</dbReference>
<evidence type="ECO:0000313" key="9">
    <source>
        <dbReference type="Proteomes" id="UP000247498"/>
    </source>
</evidence>
<proteinExistence type="predicted"/>
<dbReference type="PROSITE" id="PS51038">
    <property type="entry name" value="BAH"/>
    <property type="match status" value="1"/>
</dbReference>
<accession>A0A2V0P952</accession>
<keyword evidence="9" id="KW-1185">Reference proteome</keyword>
<dbReference type="InterPro" id="IPR001965">
    <property type="entry name" value="Znf_PHD"/>
</dbReference>
<evidence type="ECO:0000256" key="3">
    <source>
        <dbReference type="ARBA" id="ARBA00022833"/>
    </source>
</evidence>
<comment type="caution">
    <text evidence="8">The sequence shown here is derived from an EMBL/GenBank/DDBJ whole genome shotgun (WGS) entry which is preliminary data.</text>
</comment>
<keyword evidence="1" id="KW-0479">Metal-binding</keyword>
<evidence type="ECO:0000256" key="1">
    <source>
        <dbReference type="ARBA" id="ARBA00022723"/>
    </source>
</evidence>
<evidence type="ECO:0000256" key="4">
    <source>
        <dbReference type="PROSITE-ProRule" id="PRU00146"/>
    </source>
</evidence>
<evidence type="ECO:0000259" key="6">
    <source>
        <dbReference type="PROSITE" id="PS50016"/>
    </source>
</evidence>
<dbReference type="PANTHER" id="PTHR46364">
    <property type="entry name" value="OS08G0421900 PROTEIN"/>
    <property type="match status" value="1"/>
</dbReference>
<dbReference type="Pfam" id="PF00628">
    <property type="entry name" value="PHD"/>
    <property type="match status" value="1"/>
</dbReference>
<dbReference type="SMART" id="SM00249">
    <property type="entry name" value="PHD"/>
    <property type="match status" value="1"/>
</dbReference>
<name>A0A2V0P952_9CHLO</name>
<evidence type="ECO:0000313" key="8">
    <source>
        <dbReference type="EMBL" id="GBF96099.1"/>
    </source>
</evidence>